<dbReference type="Gene3D" id="3.40.50.1010">
    <property type="entry name" value="5'-nuclease"/>
    <property type="match status" value="1"/>
</dbReference>
<accession>A0ABW7C5T4</accession>
<proteinExistence type="predicted"/>
<dbReference type="InterPro" id="IPR029060">
    <property type="entry name" value="PIN-like_dom_sf"/>
</dbReference>
<name>A0ABW7C5T4_9CYAN</name>
<dbReference type="Pfam" id="PF01850">
    <property type="entry name" value="PIN"/>
    <property type="match status" value="1"/>
</dbReference>
<organism evidence="2 3">
    <name type="scientific">Limnothrix redekei LRLZ20PSL1</name>
    <dbReference type="NCBI Taxonomy" id="3112953"/>
    <lineage>
        <taxon>Bacteria</taxon>
        <taxon>Bacillati</taxon>
        <taxon>Cyanobacteriota</taxon>
        <taxon>Cyanophyceae</taxon>
        <taxon>Pseudanabaenales</taxon>
        <taxon>Pseudanabaenaceae</taxon>
        <taxon>Limnothrix</taxon>
    </lineage>
</organism>
<feature type="domain" description="PIN" evidence="1">
    <location>
        <begin position="8"/>
        <end position="137"/>
    </location>
</feature>
<evidence type="ECO:0000259" key="1">
    <source>
        <dbReference type="Pfam" id="PF01850"/>
    </source>
</evidence>
<dbReference type="Proteomes" id="UP001604335">
    <property type="component" value="Unassembled WGS sequence"/>
</dbReference>
<reference evidence="3" key="1">
    <citation type="journal article" date="2024" name="Algal Res.">
        <title>Biochemical, toxicological and genomic investigation of a high-biomass producing Limnothrix strain isolated from Italian shallow drinking water reservoir.</title>
        <authorList>
            <person name="Simonazzi M."/>
            <person name="Shishido T.K."/>
            <person name="Delbaje E."/>
            <person name="Wahlsten M."/>
            <person name="Fewer D.P."/>
            <person name="Sivonen K."/>
            <person name="Pezzolesi L."/>
            <person name="Pistocchi R."/>
        </authorList>
    </citation>
    <scope>NUCLEOTIDE SEQUENCE [LARGE SCALE GENOMIC DNA]</scope>
    <source>
        <strain evidence="3">LRLZ20PSL1</strain>
    </source>
</reference>
<dbReference type="EMBL" id="JAZAQF010000014">
    <property type="protein sequence ID" value="MFG3816570.1"/>
    <property type="molecule type" value="Genomic_DNA"/>
</dbReference>
<evidence type="ECO:0000313" key="2">
    <source>
        <dbReference type="EMBL" id="MFG3816570.1"/>
    </source>
</evidence>
<sequence length="154" mass="17558">MTQNARAIFIDTNILVYANAEQSPWHDLARLALEHYYKQGFSLWISNQILREYLAIVTRPQSNSQPLSTPIALERVKYFCQIFNVAEDLTSVHQKLVELLSLYSVAGKQIHDANIAATMLVYQIPQLLTANVADFRRFSSVIEITNLSNFLAIE</sequence>
<comment type="caution">
    <text evidence="2">The sequence shown here is derived from an EMBL/GenBank/DDBJ whole genome shotgun (WGS) entry which is preliminary data.</text>
</comment>
<dbReference type="RefSeq" id="WP_393010565.1">
    <property type="nucleotide sequence ID" value="NZ_JAZAQF010000014.1"/>
</dbReference>
<dbReference type="SUPFAM" id="SSF88723">
    <property type="entry name" value="PIN domain-like"/>
    <property type="match status" value="1"/>
</dbReference>
<evidence type="ECO:0000313" key="3">
    <source>
        <dbReference type="Proteomes" id="UP001604335"/>
    </source>
</evidence>
<protein>
    <submittedName>
        <fullName evidence="2">Type II toxin-antitoxin system VapC family toxin</fullName>
    </submittedName>
</protein>
<dbReference type="InterPro" id="IPR002716">
    <property type="entry name" value="PIN_dom"/>
</dbReference>
<gene>
    <name evidence="2" type="ORF">VPK24_02885</name>
</gene>
<keyword evidence="3" id="KW-1185">Reference proteome</keyword>